<dbReference type="GO" id="GO:0005737">
    <property type="term" value="C:cytoplasm"/>
    <property type="evidence" value="ECO:0007669"/>
    <property type="project" value="TreeGrafter"/>
</dbReference>
<name>A0A938BQS1_UNCEI</name>
<evidence type="ECO:0000313" key="16">
    <source>
        <dbReference type="Proteomes" id="UP000748308"/>
    </source>
</evidence>
<dbReference type="FunFam" id="3.90.1170.20:FF:000001">
    <property type="entry name" value="Nicotinate-nucleotide diphosphorylase (Carboxylating)"/>
    <property type="match status" value="1"/>
</dbReference>
<dbReference type="EMBL" id="VGIY01000141">
    <property type="protein sequence ID" value="MBM3317550.1"/>
    <property type="molecule type" value="Genomic_DNA"/>
</dbReference>
<feature type="domain" description="Quinolinate phosphoribosyl transferase C-terminal" evidence="13">
    <location>
        <begin position="121"/>
        <end position="300"/>
    </location>
</feature>
<keyword evidence="8 15" id="KW-0808">Transferase</keyword>
<protein>
    <recommendedName>
        <fullName evidence="11">Probable nicotinate-nucleotide pyrophosphorylase [carboxylating]</fullName>
        <ecNumber evidence="5">2.4.2.19</ecNumber>
    </recommendedName>
    <alternativeName>
        <fullName evidence="9">Quinolinate phosphoribosyltransferase [decarboxylating]</fullName>
    </alternativeName>
</protein>
<dbReference type="GO" id="GO:0004514">
    <property type="term" value="F:nicotinate-nucleotide diphosphorylase (carboxylating) activity"/>
    <property type="evidence" value="ECO:0007669"/>
    <property type="project" value="UniProtKB-EC"/>
</dbReference>
<evidence type="ECO:0000256" key="9">
    <source>
        <dbReference type="ARBA" id="ARBA00033102"/>
    </source>
</evidence>
<evidence type="ECO:0000256" key="7">
    <source>
        <dbReference type="ARBA" id="ARBA00022676"/>
    </source>
</evidence>
<organism evidence="15 16">
    <name type="scientific">Eiseniibacteriota bacterium</name>
    <dbReference type="NCBI Taxonomy" id="2212470"/>
    <lineage>
        <taxon>Bacteria</taxon>
        <taxon>Candidatus Eiseniibacteriota</taxon>
    </lineage>
</organism>
<dbReference type="PANTHER" id="PTHR32179:SF3">
    <property type="entry name" value="NICOTINATE-NUCLEOTIDE PYROPHOSPHORYLASE [CARBOXYLATING]"/>
    <property type="match status" value="1"/>
</dbReference>
<dbReference type="Gene3D" id="3.20.20.70">
    <property type="entry name" value="Aldolase class I"/>
    <property type="match status" value="1"/>
</dbReference>
<dbReference type="InterPro" id="IPR036068">
    <property type="entry name" value="Nicotinate_pribotase-like_C"/>
</dbReference>
<dbReference type="AlphaFoldDB" id="A0A938BQS1"/>
<keyword evidence="6" id="KW-0662">Pyridine nucleotide biosynthesis</keyword>
<proteinExistence type="inferred from homology"/>
<dbReference type="InterPro" id="IPR002638">
    <property type="entry name" value="Quinolinate_PRibosylTrfase_C"/>
</dbReference>
<evidence type="ECO:0000256" key="8">
    <source>
        <dbReference type="ARBA" id="ARBA00022679"/>
    </source>
</evidence>
<feature type="domain" description="Quinolinate phosphoribosyl transferase N-terminal" evidence="14">
    <location>
        <begin position="34"/>
        <end position="119"/>
    </location>
</feature>
<comment type="similarity">
    <text evidence="3">Belongs to the NadC/ModD family.</text>
</comment>
<dbReference type="InterPro" id="IPR027277">
    <property type="entry name" value="NadC/ModD"/>
</dbReference>
<dbReference type="EC" id="2.4.2.19" evidence="5"/>
<evidence type="ECO:0000256" key="3">
    <source>
        <dbReference type="ARBA" id="ARBA00009400"/>
    </source>
</evidence>
<keyword evidence="7 15" id="KW-0328">Glycosyltransferase</keyword>
<dbReference type="NCBIfam" id="TIGR00078">
    <property type="entry name" value="nadC"/>
    <property type="match status" value="1"/>
</dbReference>
<dbReference type="GO" id="GO:0009435">
    <property type="term" value="P:NAD+ biosynthetic process"/>
    <property type="evidence" value="ECO:0007669"/>
    <property type="project" value="InterPro"/>
</dbReference>
<comment type="catalytic activity">
    <reaction evidence="10">
        <text>nicotinate beta-D-ribonucleotide + CO2 + diphosphate = quinolinate + 5-phospho-alpha-D-ribose 1-diphosphate + 2 H(+)</text>
        <dbReference type="Rhea" id="RHEA:12733"/>
        <dbReference type="ChEBI" id="CHEBI:15378"/>
        <dbReference type="ChEBI" id="CHEBI:16526"/>
        <dbReference type="ChEBI" id="CHEBI:29959"/>
        <dbReference type="ChEBI" id="CHEBI:33019"/>
        <dbReference type="ChEBI" id="CHEBI:57502"/>
        <dbReference type="ChEBI" id="CHEBI:58017"/>
        <dbReference type="EC" id="2.4.2.19"/>
    </reaction>
</comment>
<reference evidence="15" key="1">
    <citation type="submission" date="2019-03" db="EMBL/GenBank/DDBJ databases">
        <title>Lake Tanganyika Metagenome-Assembled Genomes (MAGs).</title>
        <authorList>
            <person name="Tran P."/>
        </authorList>
    </citation>
    <scope>NUCLEOTIDE SEQUENCE</scope>
    <source>
        <strain evidence="15">M_DeepCast_400m_m2_100</strain>
    </source>
</reference>
<evidence type="ECO:0000259" key="13">
    <source>
        <dbReference type="Pfam" id="PF01729"/>
    </source>
</evidence>
<evidence type="ECO:0000256" key="12">
    <source>
        <dbReference type="SAM" id="MobiDB-lite"/>
    </source>
</evidence>
<feature type="compositionally biased region" description="Low complexity" evidence="12">
    <location>
        <begin position="323"/>
        <end position="342"/>
    </location>
</feature>
<comment type="caution">
    <text evidence="15">The sequence shown here is derived from an EMBL/GenBank/DDBJ whole genome shotgun (WGS) entry which is preliminary data.</text>
</comment>
<dbReference type="InterPro" id="IPR004393">
    <property type="entry name" value="NadC"/>
</dbReference>
<gene>
    <name evidence="15" type="primary">nadC</name>
    <name evidence="15" type="ORF">FJY75_06820</name>
</gene>
<dbReference type="Pfam" id="PF02749">
    <property type="entry name" value="QRPTase_N"/>
    <property type="match status" value="1"/>
</dbReference>
<dbReference type="Proteomes" id="UP000748308">
    <property type="component" value="Unassembled WGS sequence"/>
</dbReference>
<dbReference type="SUPFAM" id="SSF51690">
    <property type="entry name" value="Nicotinate/Quinolinate PRTase C-terminal domain-like"/>
    <property type="match status" value="1"/>
</dbReference>
<dbReference type="InterPro" id="IPR013785">
    <property type="entry name" value="Aldolase_TIM"/>
</dbReference>
<evidence type="ECO:0000256" key="6">
    <source>
        <dbReference type="ARBA" id="ARBA00022642"/>
    </source>
</evidence>
<comment type="function">
    <text evidence="1">Involved in the catabolism of quinolinic acid (QA).</text>
</comment>
<evidence type="ECO:0000259" key="14">
    <source>
        <dbReference type="Pfam" id="PF02749"/>
    </source>
</evidence>
<evidence type="ECO:0000313" key="15">
    <source>
        <dbReference type="EMBL" id="MBM3317550.1"/>
    </source>
</evidence>
<comment type="pathway">
    <text evidence="2">Cofactor biosynthesis; NAD(+) biosynthesis; nicotinate D-ribonucleotide from quinolinate: step 1/1.</text>
</comment>
<comment type="subunit">
    <text evidence="4">Hexamer formed by 3 homodimers.</text>
</comment>
<evidence type="ECO:0000256" key="11">
    <source>
        <dbReference type="ARBA" id="ARBA00069173"/>
    </source>
</evidence>
<accession>A0A938BQS1</accession>
<evidence type="ECO:0000256" key="4">
    <source>
        <dbReference type="ARBA" id="ARBA00011218"/>
    </source>
</evidence>
<dbReference type="FunFam" id="3.20.20.70:FF:000030">
    <property type="entry name" value="Nicotinate-nucleotide pyrophosphorylase, carboxylating"/>
    <property type="match status" value="1"/>
</dbReference>
<dbReference type="Gene3D" id="3.90.1170.20">
    <property type="entry name" value="Quinolinate phosphoribosyl transferase, N-terminal domain"/>
    <property type="match status" value="1"/>
</dbReference>
<evidence type="ECO:0000256" key="5">
    <source>
        <dbReference type="ARBA" id="ARBA00011944"/>
    </source>
</evidence>
<evidence type="ECO:0000256" key="10">
    <source>
        <dbReference type="ARBA" id="ARBA00047445"/>
    </source>
</evidence>
<dbReference type="InterPro" id="IPR037128">
    <property type="entry name" value="Quinolinate_PRibosylTase_N_sf"/>
</dbReference>
<dbReference type="PANTHER" id="PTHR32179">
    <property type="entry name" value="NICOTINATE-NUCLEOTIDE PYROPHOSPHORYLASE [CARBOXYLATING]"/>
    <property type="match status" value="1"/>
</dbReference>
<evidence type="ECO:0000256" key="1">
    <source>
        <dbReference type="ARBA" id="ARBA00003237"/>
    </source>
</evidence>
<dbReference type="SUPFAM" id="SSF54675">
    <property type="entry name" value="Nicotinate/Quinolinate PRTase N-terminal domain-like"/>
    <property type="match status" value="1"/>
</dbReference>
<sequence>MAGPSRARAGRGAAPGELRALVRRALAEDVGAGDATTLGLVAPRTRARGVIRAKAAGVVSGHAVAALVFRALDPRARYEVEVADGGRAEAGAAVATVTAGARAILTGERVALNFLQRLSGIATLTARFVAAVGEGGAAILDTRKTTPGLRALEKQAVATGGGRNHRFGLDDAILVKDNHVAALGDFTRAVCRALLAARRCRPPLPVIVEARTLGQAALAIDLGVDRVLLDNFTPAQVRRAVALAAGEAPGAAAPAGARVEIEVSGGVNLGNVKRYALPGVDCISIGALTHSAPAFDLSLDLEPIAAGEGKKRAGSPRGEPRRGSPGPSRGRLRSGSPGAPRGASRETRPR</sequence>
<dbReference type="CDD" id="cd01572">
    <property type="entry name" value="QPRTase"/>
    <property type="match status" value="1"/>
</dbReference>
<feature type="region of interest" description="Disordered" evidence="12">
    <location>
        <begin position="306"/>
        <end position="350"/>
    </location>
</feature>
<dbReference type="Pfam" id="PF01729">
    <property type="entry name" value="QRPTase_C"/>
    <property type="match status" value="1"/>
</dbReference>
<dbReference type="GO" id="GO:0034213">
    <property type="term" value="P:quinolinate catabolic process"/>
    <property type="evidence" value="ECO:0007669"/>
    <property type="project" value="TreeGrafter"/>
</dbReference>
<dbReference type="InterPro" id="IPR022412">
    <property type="entry name" value="Quinolinate_PRibosylTrfase_N"/>
</dbReference>
<evidence type="ECO:0000256" key="2">
    <source>
        <dbReference type="ARBA" id="ARBA00004893"/>
    </source>
</evidence>